<dbReference type="SMART" id="SM00267">
    <property type="entry name" value="GGDEF"/>
    <property type="match status" value="1"/>
</dbReference>
<dbReference type="Gene3D" id="6.20.270.20">
    <property type="entry name" value="LapD/MoxY periplasmic domain"/>
    <property type="match status" value="1"/>
</dbReference>
<feature type="domain" description="HAMP" evidence="3">
    <location>
        <begin position="175"/>
        <end position="227"/>
    </location>
</feature>
<dbReference type="Gene3D" id="3.20.20.450">
    <property type="entry name" value="EAL domain"/>
    <property type="match status" value="1"/>
</dbReference>
<dbReference type="SUPFAM" id="SSF141868">
    <property type="entry name" value="EAL domain-like"/>
    <property type="match status" value="1"/>
</dbReference>
<dbReference type="RefSeq" id="WP_330087817.1">
    <property type="nucleotide sequence ID" value="NZ_JAUGZK010000006.1"/>
</dbReference>
<dbReference type="PANTHER" id="PTHR33121:SF79">
    <property type="entry name" value="CYCLIC DI-GMP PHOSPHODIESTERASE PDED-RELATED"/>
    <property type="match status" value="1"/>
</dbReference>
<accession>A0ABU7JGB3</accession>
<dbReference type="InterPro" id="IPR050706">
    <property type="entry name" value="Cyclic-di-GMP_PDE-like"/>
</dbReference>
<dbReference type="InterPro" id="IPR029787">
    <property type="entry name" value="Nucleotide_cyclase"/>
</dbReference>
<feature type="transmembrane region" description="Helical" evidence="1">
    <location>
        <begin position="12"/>
        <end position="30"/>
    </location>
</feature>
<comment type="caution">
    <text evidence="4">The sequence shown here is derived from an EMBL/GenBank/DDBJ whole genome shotgun (WGS) entry which is preliminary data.</text>
</comment>
<keyword evidence="5" id="KW-1185">Reference proteome</keyword>
<evidence type="ECO:0000259" key="2">
    <source>
        <dbReference type="PROSITE" id="PS50883"/>
    </source>
</evidence>
<dbReference type="PROSITE" id="PS50885">
    <property type="entry name" value="HAMP"/>
    <property type="match status" value="1"/>
</dbReference>
<evidence type="ECO:0000313" key="4">
    <source>
        <dbReference type="EMBL" id="MEE2024486.1"/>
    </source>
</evidence>
<dbReference type="SMART" id="SM00304">
    <property type="entry name" value="HAMP"/>
    <property type="match status" value="1"/>
</dbReference>
<name>A0ABU7JGB3_9GAMM</name>
<evidence type="ECO:0000256" key="1">
    <source>
        <dbReference type="SAM" id="Phobius"/>
    </source>
</evidence>
<protein>
    <submittedName>
        <fullName evidence="4">LapD/MoxY N-terminal periplasmic domain-containing protein</fullName>
    </submittedName>
</protein>
<keyword evidence="1" id="KW-0812">Transmembrane</keyword>
<dbReference type="EMBL" id="JAUGZK010000006">
    <property type="protein sequence ID" value="MEE2024486.1"/>
    <property type="molecule type" value="Genomic_DNA"/>
</dbReference>
<dbReference type="InterPro" id="IPR043128">
    <property type="entry name" value="Rev_trsase/Diguanyl_cyclase"/>
</dbReference>
<dbReference type="InterPro" id="IPR042461">
    <property type="entry name" value="LapD_MoxY_peri_C"/>
</dbReference>
<dbReference type="SUPFAM" id="SSF55073">
    <property type="entry name" value="Nucleotide cyclase"/>
    <property type="match status" value="1"/>
</dbReference>
<dbReference type="InterPro" id="IPR000160">
    <property type="entry name" value="GGDEF_dom"/>
</dbReference>
<proteinExistence type="predicted"/>
<evidence type="ECO:0000313" key="5">
    <source>
        <dbReference type="Proteomes" id="UP001339167"/>
    </source>
</evidence>
<dbReference type="Gene3D" id="3.30.110.200">
    <property type="match status" value="1"/>
</dbReference>
<dbReference type="PROSITE" id="PS50883">
    <property type="entry name" value="EAL"/>
    <property type="match status" value="1"/>
</dbReference>
<dbReference type="Gene3D" id="3.30.70.270">
    <property type="match status" value="1"/>
</dbReference>
<sequence length="680" mass="76342">MAGLSLKTQIYALVVALALVAYAAALYTNINGMRHYQQQQLASHAQDAAHHLGLSIAPYLDEQGLVLAETMASALFDSGYYQQIQFETLSGEVVFQRHYPAVPHSIPAWFSRLFPLAPPLMSTEVSNGWIPAGRLLVQSHPGAAYQALWHQAQQLSSRMLIALLLCLVAGYLILQRVLRPLHSIHRQAEAVMRKDFTPNPEQPFTLELRSVVHALNRMVATIAQSFQEQTLNAERLSTEVYKDSLTGLRNRRALLQQFELWRDDATAAGDQLALLMLDLPSLTAINTRDGYSHGDAYVCQAAGHFARLLPEQHSALYRLSGSEFAILAWCSEQAANHLLQALNDEATRLQSDAFPAGFARCRMTRVLANESFTDCMQRLDTSSHPHLADPKHPTFSRETWQTLLAPYTRLSSDEPIRDKASFLQQCEAMSSYFDWILQPVVNTGKEPLYIESFVRFRYQQQQLSTAETFAMAERLQLALPLEKAVLCYTLWRLQGVEQTPVAINLSNAFIKDPEQQDWLLQLLDVLQADLPPLLFEIKESAFLQAPDHLTALVDAFKARQIRVVIDQFGASLSAFHYMLKLDVDFVKVDGSLIRHLEDEKTRFYVQSMVQICHGIGIKVLAASIEHAAVEELCQQLHLDGLQGHGIAVEQKFTVVSQEKLCNGGKTSLESLIENSLIRLQ</sequence>
<reference evidence="4 5" key="1">
    <citation type="submission" date="2023-06" db="EMBL/GenBank/DDBJ databases">
        <title>Alkalimonas sp., MEB004 an alkaliphilic bacterium isolated from Lonar Lake, India.</title>
        <authorList>
            <person name="Joshi A."/>
            <person name="Thite S."/>
        </authorList>
    </citation>
    <scope>NUCLEOTIDE SEQUENCE [LARGE SCALE GENOMIC DNA]</scope>
    <source>
        <strain evidence="4 5">MEB004</strain>
    </source>
</reference>
<feature type="transmembrane region" description="Helical" evidence="1">
    <location>
        <begin position="159"/>
        <end position="178"/>
    </location>
</feature>
<dbReference type="Pfam" id="PF00563">
    <property type="entry name" value="EAL"/>
    <property type="match status" value="1"/>
</dbReference>
<keyword evidence="1" id="KW-1133">Transmembrane helix</keyword>
<evidence type="ECO:0000259" key="3">
    <source>
        <dbReference type="PROSITE" id="PS50885"/>
    </source>
</evidence>
<dbReference type="SMART" id="SM00052">
    <property type="entry name" value="EAL"/>
    <property type="match status" value="1"/>
</dbReference>
<dbReference type="Proteomes" id="UP001339167">
    <property type="component" value="Unassembled WGS sequence"/>
</dbReference>
<dbReference type="PANTHER" id="PTHR33121">
    <property type="entry name" value="CYCLIC DI-GMP PHOSPHODIESTERASE PDEF"/>
    <property type="match status" value="1"/>
</dbReference>
<dbReference type="InterPro" id="IPR032244">
    <property type="entry name" value="LapD_MoxY_N"/>
</dbReference>
<dbReference type="CDD" id="cd01948">
    <property type="entry name" value="EAL"/>
    <property type="match status" value="1"/>
</dbReference>
<dbReference type="NCBIfam" id="TIGR00254">
    <property type="entry name" value="GGDEF"/>
    <property type="match status" value="1"/>
</dbReference>
<dbReference type="Pfam" id="PF00672">
    <property type="entry name" value="HAMP"/>
    <property type="match status" value="1"/>
</dbReference>
<dbReference type="InterPro" id="IPR001633">
    <property type="entry name" value="EAL_dom"/>
</dbReference>
<feature type="domain" description="EAL" evidence="2">
    <location>
        <begin position="416"/>
        <end position="663"/>
    </location>
</feature>
<dbReference type="Pfam" id="PF00990">
    <property type="entry name" value="GGDEF"/>
    <property type="match status" value="1"/>
</dbReference>
<organism evidence="4 5">
    <name type="scientific">Alkalimonas mucilaginosa</name>
    <dbReference type="NCBI Taxonomy" id="3057676"/>
    <lineage>
        <taxon>Bacteria</taxon>
        <taxon>Pseudomonadati</taxon>
        <taxon>Pseudomonadota</taxon>
        <taxon>Gammaproteobacteria</taxon>
        <taxon>Alkalimonas</taxon>
    </lineage>
</organism>
<keyword evidence="1" id="KW-0472">Membrane</keyword>
<gene>
    <name evidence="4" type="ORF">QWF21_09515</name>
</gene>
<dbReference type="Pfam" id="PF16448">
    <property type="entry name" value="LapD_MoxY_N"/>
    <property type="match status" value="1"/>
</dbReference>
<dbReference type="InterPro" id="IPR003660">
    <property type="entry name" value="HAMP_dom"/>
</dbReference>
<dbReference type="InterPro" id="IPR035919">
    <property type="entry name" value="EAL_sf"/>
</dbReference>